<gene>
    <name evidence="1" type="ORF">S01H4_16985</name>
</gene>
<reference evidence="1" key="1">
    <citation type="journal article" date="2014" name="Front. Microbiol.">
        <title>High frequency of phylogenetically diverse reductive dehalogenase-homologous genes in deep subseafloor sedimentary metagenomes.</title>
        <authorList>
            <person name="Kawai M."/>
            <person name="Futagami T."/>
            <person name="Toyoda A."/>
            <person name="Takaki Y."/>
            <person name="Nishi S."/>
            <person name="Hori S."/>
            <person name="Arai W."/>
            <person name="Tsubouchi T."/>
            <person name="Morono Y."/>
            <person name="Uchiyama I."/>
            <person name="Ito T."/>
            <person name="Fujiyama A."/>
            <person name="Inagaki F."/>
            <person name="Takami H."/>
        </authorList>
    </citation>
    <scope>NUCLEOTIDE SEQUENCE</scope>
    <source>
        <strain evidence="1">Expedition CK06-06</strain>
    </source>
</reference>
<comment type="caution">
    <text evidence="1">The sequence shown here is derived from an EMBL/GenBank/DDBJ whole genome shotgun (WGS) entry which is preliminary data.</text>
</comment>
<evidence type="ECO:0000313" key="1">
    <source>
        <dbReference type="EMBL" id="GAG58305.1"/>
    </source>
</evidence>
<sequence length="97" mass="11738">MEENKKKRYGKRMRVEMKTILIEGGKTKTTFFNYPQEKFDRPENVIYHILGFLKTKFPSLDLTNFVNFCLKWDDKEADFILKSVQRDVLKRKRSEKL</sequence>
<name>X0YPY9_9ZZZZ</name>
<organism evidence="1">
    <name type="scientific">marine sediment metagenome</name>
    <dbReference type="NCBI Taxonomy" id="412755"/>
    <lineage>
        <taxon>unclassified sequences</taxon>
        <taxon>metagenomes</taxon>
        <taxon>ecological metagenomes</taxon>
    </lineage>
</organism>
<dbReference type="AlphaFoldDB" id="X0YPY9"/>
<proteinExistence type="predicted"/>
<accession>X0YPY9</accession>
<dbReference type="EMBL" id="BART01007463">
    <property type="protein sequence ID" value="GAG58305.1"/>
    <property type="molecule type" value="Genomic_DNA"/>
</dbReference>
<protein>
    <submittedName>
        <fullName evidence="1">Uncharacterized protein</fullName>
    </submittedName>
</protein>